<proteinExistence type="predicted"/>
<dbReference type="AlphaFoldDB" id="A0AA39HFK5"/>
<name>A0AA39HFK5_9BILA</name>
<keyword evidence="1" id="KW-0472">Membrane</keyword>
<accession>A0AA39HFK5</accession>
<sequence>MRLYLSTLIPLLSICCCVFGANTTTMEELLKTNQFLVVAVSGCKITFETDWPSRSCGHYVVDNSSVSDSVCEWTSIVPLTDSSEDSKAPMKLLFIGKVNKKPVEFVRNLEFPKGSGEGWHFKSVNVLENKTDISLSANYYFRLASNVMYQAEKKMVYITARLGTYHNLITYAIDGFFTGQKLANPKHIPTSSASTYLSTLKWFSDPYSRKFYYYDNSTENGPCIKSVDMDGYMHLMQHESTGVNEFKFAEKPSYVSVSGGAIFATYDANSPSRHSIIPLHNSSVGIRCNASKVQPTDAVIVVRDWEYCKLRDGEQANFNLCTRENPWRKQLPIQAEPQSVTQGSSFFSLIVLIVIAATIVLVVLICVIAYTRRSRYELVNNVRNVQAAYPHLASDMSYDF</sequence>
<keyword evidence="2" id="KW-0732">Signal</keyword>
<gene>
    <name evidence="3" type="ORF">QR680_017717</name>
</gene>
<dbReference type="EMBL" id="JAUCMV010000004">
    <property type="protein sequence ID" value="KAK0404950.1"/>
    <property type="molecule type" value="Genomic_DNA"/>
</dbReference>
<feature type="signal peptide" evidence="2">
    <location>
        <begin position="1"/>
        <end position="20"/>
    </location>
</feature>
<evidence type="ECO:0000256" key="2">
    <source>
        <dbReference type="SAM" id="SignalP"/>
    </source>
</evidence>
<dbReference type="Proteomes" id="UP001175271">
    <property type="component" value="Unassembled WGS sequence"/>
</dbReference>
<organism evidence="3 4">
    <name type="scientific">Steinernema hermaphroditum</name>
    <dbReference type="NCBI Taxonomy" id="289476"/>
    <lineage>
        <taxon>Eukaryota</taxon>
        <taxon>Metazoa</taxon>
        <taxon>Ecdysozoa</taxon>
        <taxon>Nematoda</taxon>
        <taxon>Chromadorea</taxon>
        <taxon>Rhabditida</taxon>
        <taxon>Tylenchina</taxon>
        <taxon>Panagrolaimomorpha</taxon>
        <taxon>Strongyloidoidea</taxon>
        <taxon>Steinernematidae</taxon>
        <taxon>Steinernema</taxon>
    </lineage>
</organism>
<feature type="transmembrane region" description="Helical" evidence="1">
    <location>
        <begin position="346"/>
        <end position="370"/>
    </location>
</feature>
<keyword evidence="1" id="KW-1133">Transmembrane helix</keyword>
<protein>
    <submittedName>
        <fullName evidence="3">Uncharacterized protein</fullName>
    </submittedName>
</protein>
<evidence type="ECO:0000256" key="1">
    <source>
        <dbReference type="SAM" id="Phobius"/>
    </source>
</evidence>
<feature type="chain" id="PRO_5041394778" evidence="2">
    <location>
        <begin position="21"/>
        <end position="400"/>
    </location>
</feature>
<evidence type="ECO:0000313" key="3">
    <source>
        <dbReference type="EMBL" id="KAK0404950.1"/>
    </source>
</evidence>
<comment type="caution">
    <text evidence="3">The sequence shown here is derived from an EMBL/GenBank/DDBJ whole genome shotgun (WGS) entry which is preliminary data.</text>
</comment>
<evidence type="ECO:0000313" key="4">
    <source>
        <dbReference type="Proteomes" id="UP001175271"/>
    </source>
</evidence>
<keyword evidence="4" id="KW-1185">Reference proteome</keyword>
<keyword evidence="1" id="KW-0812">Transmembrane</keyword>
<reference evidence="3" key="1">
    <citation type="submission" date="2023-06" db="EMBL/GenBank/DDBJ databases">
        <title>Genomic analysis of the entomopathogenic nematode Steinernema hermaphroditum.</title>
        <authorList>
            <person name="Schwarz E.M."/>
            <person name="Heppert J.K."/>
            <person name="Baniya A."/>
            <person name="Schwartz H.T."/>
            <person name="Tan C.-H."/>
            <person name="Antoshechkin I."/>
            <person name="Sternberg P.W."/>
            <person name="Goodrich-Blair H."/>
            <person name="Dillman A.R."/>
        </authorList>
    </citation>
    <scope>NUCLEOTIDE SEQUENCE</scope>
    <source>
        <strain evidence="3">PS9179</strain>
        <tissue evidence="3">Whole animal</tissue>
    </source>
</reference>